<protein>
    <submittedName>
        <fullName evidence="1">Uncharacterized protein</fullName>
    </submittedName>
</protein>
<reference evidence="1 2" key="1">
    <citation type="submission" date="2019-06" db="EMBL/GenBank/DDBJ databases">
        <title>Genome Sequence of the Brown Rot Fungal Pathogen Monilinia fructicola.</title>
        <authorList>
            <person name="De Miccolis Angelini R.M."/>
            <person name="Landi L."/>
            <person name="Abate D."/>
            <person name="Pollastro S."/>
            <person name="Romanazzi G."/>
            <person name="Faretra F."/>
        </authorList>
    </citation>
    <scope>NUCLEOTIDE SEQUENCE [LARGE SCALE GENOMIC DNA]</scope>
    <source>
        <strain evidence="1 2">Mfrc123</strain>
    </source>
</reference>
<sequence>MAAMKERDMFNETFRRQAEIDSGYRTITASDDQFSFRYLMVENSFYDYAMAKIESDVERENLHNIFLEYWTGRVQSRFGNGFLTEFSVREEITGLDHFLEASDALYHTIDTFRGEVIRWHHLDEMSFDFQPNDRDPHSDSAPGLTQDSERAIGFRQWAAQYERQMGRRVKPAFSRWYILLGAYKAYLIQTAPAQYTRFNEIRDSIAANSFRNLLERFRLEDINVEMGPELEPSAPEPSEEEELSLLQWLGEDWSGLLEGEELDDLLQWLGEDWDGQLP</sequence>
<dbReference type="EMBL" id="VICG01000009">
    <property type="protein sequence ID" value="KAA8568939.1"/>
    <property type="molecule type" value="Genomic_DNA"/>
</dbReference>
<dbReference type="AlphaFoldDB" id="A0A5M9JLR4"/>
<accession>A0A5M9JLR4</accession>
<organism evidence="1 2">
    <name type="scientific">Monilinia fructicola</name>
    <name type="common">Brown rot fungus</name>
    <name type="synonym">Ciboria fructicola</name>
    <dbReference type="NCBI Taxonomy" id="38448"/>
    <lineage>
        <taxon>Eukaryota</taxon>
        <taxon>Fungi</taxon>
        <taxon>Dikarya</taxon>
        <taxon>Ascomycota</taxon>
        <taxon>Pezizomycotina</taxon>
        <taxon>Leotiomycetes</taxon>
        <taxon>Helotiales</taxon>
        <taxon>Sclerotiniaceae</taxon>
        <taxon>Monilinia</taxon>
    </lineage>
</organism>
<evidence type="ECO:0000313" key="1">
    <source>
        <dbReference type="EMBL" id="KAA8568939.1"/>
    </source>
</evidence>
<evidence type="ECO:0000313" key="2">
    <source>
        <dbReference type="Proteomes" id="UP000322873"/>
    </source>
</evidence>
<name>A0A5M9JLR4_MONFR</name>
<keyword evidence="2" id="KW-1185">Reference proteome</keyword>
<proteinExistence type="predicted"/>
<gene>
    <name evidence="1" type="ORF">EYC84_007915</name>
</gene>
<comment type="caution">
    <text evidence="1">The sequence shown here is derived from an EMBL/GenBank/DDBJ whole genome shotgun (WGS) entry which is preliminary data.</text>
</comment>
<dbReference type="VEuPathDB" id="FungiDB:MFRU_017g01130"/>
<dbReference type="Proteomes" id="UP000322873">
    <property type="component" value="Unassembled WGS sequence"/>
</dbReference>